<dbReference type="AlphaFoldDB" id="A0A2A7MGC8"/>
<name>A0A2A7MGC8_9CLOT</name>
<organism evidence="4 5">
    <name type="scientific">Clostridium neonatale</name>
    <dbReference type="NCBI Taxonomy" id="137838"/>
    <lineage>
        <taxon>Bacteria</taxon>
        <taxon>Bacillati</taxon>
        <taxon>Bacillota</taxon>
        <taxon>Clostridia</taxon>
        <taxon>Eubacteriales</taxon>
        <taxon>Clostridiaceae</taxon>
        <taxon>Clostridium</taxon>
    </lineage>
</organism>
<dbReference type="Pfam" id="PF19092">
    <property type="entry name" value="DUF5780"/>
    <property type="match status" value="1"/>
</dbReference>
<reference evidence="4 5" key="1">
    <citation type="submission" date="2017-10" db="EMBL/GenBank/DDBJ databases">
        <title>Effective Description of Clostridium neonatale sp. nov. linked to necrotizing enterocolitis in neonates and a clarification of species assignable to the genus Clostridium (Prazmowski 1880) emend. Lawson and Rainey 2016.</title>
        <authorList>
            <person name="Bernard K."/>
            <person name="Burdz T."/>
            <person name="Wiebe D."/>
            <person name="Balcewich B."/>
            <person name="Alfa M."/>
            <person name="Bernier A.-M."/>
        </authorList>
    </citation>
    <scope>NUCLEOTIDE SEQUENCE [LARGE SCALE GENOMIC DNA]</scope>
    <source>
        <strain evidence="4 5">LCDC99A005</strain>
    </source>
</reference>
<dbReference type="EMBL" id="PDCJ01000001">
    <property type="protein sequence ID" value="PEG30872.1"/>
    <property type="molecule type" value="Genomic_DNA"/>
</dbReference>
<keyword evidence="2" id="KW-0472">Membrane</keyword>
<keyword evidence="1" id="KW-0175">Coiled coil</keyword>
<dbReference type="InterPro" id="IPR043939">
    <property type="entry name" value="DUF5780"/>
</dbReference>
<gene>
    <name evidence="4" type="ORF">CQ394_03890</name>
</gene>
<dbReference type="Proteomes" id="UP000220840">
    <property type="component" value="Unassembled WGS sequence"/>
</dbReference>
<evidence type="ECO:0000256" key="2">
    <source>
        <dbReference type="SAM" id="Phobius"/>
    </source>
</evidence>
<evidence type="ECO:0000313" key="5">
    <source>
        <dbReference type="Proteomes" id="UP000220840"/>
    </source>
</evidence>
<comment type="caution">
    <text evidence="4">The sequence shown here is derived from an EMBL/GenBank/DDBJ whole genome shotgun (WGS) entry which is preliminary data.</text>
</comment>
<dbReference type="OrthoDB" id="2965787at2"/>
<dbReference type="PROSITE" id="PS51257">
    <property type="entry name" value="PROKAR_LIPOPROTEIN"/>
    <property type="match status" value="1"/>
</dbReference>
<proteinExistence type="predicted"/>
<dbReference type="RefSeq" id="WP_058295038.1">
    <property type="nucleotide sequence ID" value="NZ_CAMRXJ010000062.1"/>
</dbReference>
<sequence length="299" mass="34193">MSKYKTIVAKFMISIILISGLIGCGKSKIELINENLNSSKYEEAIKIFNNIKDEEDKQKAIEIMKKQDSILKEKFINKEINRDTAVEYLNILKSVSENKDEVDKTINEIDELVMSQEAYDAGIKSMKNNEYKKAINQFSAVLENDKSNYNNAQNKIKEVEELAKSTILVTIDECKIAYSNSNKKSMYPDQLQIKVTNHFDKTIKNFNVCFIGYDSENHPIEIPGYLSESQGFEFMGTGQNVNIPKDGTWGNGTMGWNIGSSEKLSRVEANIKEIEFEDGTIWANPLYDLWIQRSLGEEW</sequence>
<feature type="coiled-coil region" evidence="1">
    <location>
        <begin position="135"/>
        <end position="162"/>
    </location>
</feature>
<keyword evidence="2" id="KW-0812">Transmembrane</keyword>
<accession>A0A2A7MGC8</accession>
<evidence type="ECO:0000256" key="1">
    <source>
        <dbReference type="SAM" id="Coils"/>
    </source>
</evidence>
<keyword evidence="2" id="KW-1133">Transmembrane helix</keyword>
<feature type="transmembrane region" description="Helical" evidence="2">
    <location>
        <begin position="7"/>
        <end position="23"/>
    </location>
</feature>
<protein>
    <recommendedName>
        <fullName evidence="3">DUF5780 domain-containing protein</fullName>
    </recommendedName>
</protein>
<evidence type="ECO:0000259" key="3">
    <source>
        <dbReference type="Pfam" id="PF19092"/>
    </source>
</evidence>
<evidence type="ECO:0000313" key="4">
    <source>
        <dbReference type="EMBL" id="PEG30872.1"/>
    </source>
</evidence>
<keyword evidence="5" id="KW-1185">Reference proteome</keyword>
<feature type="domain" description="DUF5780" evidence="3">
    <location>
        <begin position="190"/>
        <end position="296"/>
    </location>
</feature>